<feature type="transmembrane region" description="Helical" evidence="6">
    <location>
        <begin position="248"/>
        <end position="267"/>
    </location>
</feature>
<dbReference type="InterPro" id="IPR037185">
    <property type="entry name" value="EmrE-like"/>
</dbReference>
<dbReference type="eggNOG" id="COG0697">
    <property type="taxonomic scope" value="Bacteria"/>
</dbReference>
<evidence type="ECO:0000256" key="4">
    <source>
        <dbReference type="ARBA" id="ARBA00022989"/>
    </source>
</evidence>
<dbReference type="SUPFAM" id="SSF103481">
    <property type="entry name" value="Multidrug resistance efflux transporter EmrE"/>
    <property type="match status" value="2"/>
</dbReference>
<evidence type="ECO:0000259" key="7">
    <source>
        <dbReference type="Pfam" id="PF00892"/>
    </source>
</evidence>
<sequence length="308" mass="32654">MSPRGKATLAAATTGVLVGAAMVSTRAVSSHASPETLAFHRYLIGLCVLAVPLLFCPRTRFSLKDAVGIATLGIFQFAILIVLLNYALKSISAATCALVFSTMPLFTMSLAVVLRRERFHPTKLIGLLLAFCGIGFLLGPAASPSMVHTASPAAPTALIALVAATLIGAFCSILYRPYLQRYPALPTSALAMCAAVVFLGCLCWGMSQALVPHLSTAQWGNVIFIGLSSGLGYFCWLWALARMDASRVVAFQALGPVTAATIELFNASQFPSWQLLMSIVLVVAGLLVALRKVDRRSTPLSTEHDPAL</sequence>
<organism evidence="8 9">
    <name type="scientific">Advenella kashmirensis W13003</name>
    <dbReference type="NCBI Taxonomy" id="1424334"/>
    <lineage>
        <taxon>Bacteria</taxon>
        <taxon>Pseudomonadati</taxon>
        <taxon>Pseudomonadota</taxon>
        <taxon>Betaproteobacteria</taxon>
        <taxon>Burkholderiales</taxon>
        <taxon>Alcaligenaceae</taxon>
    </lineage>
</organism>
<feature type="transmembrane region" description="Helical" evidence="6">
    <location>
        <begin position="67"/>
        <end position="86"/>
    </location>
</feature>
<comment type="subcellular location">
    <subcellularLocation>
        <location evidence="1">Membrane</location>
        <topology evidence="1">Multi-pass membrane protein</topology>
    </subcellularLocation>
</comment>
<feature type="transmembrane region" description="Helical" evidence="6">
    <location>
        <begin position="154"/>
        <end position="175"/>
    </location>
</feature>
<reference evidence="8 9" key="1">
    <citation type="journal article" date="2014" name="Genome Announc.">
        <title>Draft Genome Sequence of Advenella kashmirensis Strain W13003, a Polycyclic Aromatic Hydrocarbon-Degrading Bacterium.</title>
        <authorList>
            <person name="Wang X."/>
            <person name="Jin D."/>
            <person name="Zhou L."/>
            <person name="Wu L."/>
            <person name="An W."/>
            <person name="Zhao L."/>
        </authorList>
    </citation>
    <scope>NUCLEOTIDE SEQUENCE [LARGE SCALE GENOMIC DNA]</scope>
    <source>
        <strain evidence="8 9">W13003</strain>
    </source>
</reference>
<dbReference type="AlphaFoldDB" id="V8QSM5"/>
<feature type="transmembrane region" description="Helical" evidence="6">
    <location>
        <begin position="187"/>
        <end position="207"/>
    </location>
</feature>
<gene>
    <name evidence="8" type="ORF">W822_14640</name>
</gene>
<feature type="transmembrane region" description="Helical" evidence="6">
    <location>
        <begin position="124"/>
        <end position="142"/>
    </location>
</feature>
<evidence type="ECO:0000256" key="6">
    <source>
        <dbReference type="SAM" id="Phobius"/>
    </source>
</evidence>
<evidence type="ECO:0000256" key="2">
    <source>
        <dbReference type="ARBA" id="ARBA00007362"/>
    </source>
</evidence>
<comment type="similarity">
    <text evidence="2">Belongs to the EamA transporter family.</text>
</comment>
<dbReference type="InterPro" id="IPR000620">
    <property type="entry name" value="EamA_dom"/>
</dbReference>
<dbReference type="InterPro" id="IPR050638">
    <property type="entry name" value="AA-Vitamin_Transporters"/>
</dbReference>
<evidence type="ECO:0000256" key="5">
    <source>
        <dbReference type="ARBA" id="ARBA00023136"/>
    </source>
</evidence>
<comment type="caution">
    <text evidence="8">The sequence shown here is derived from an EMBL/GenBank/DDBJ whole genome shotgun (WGS) entry which is preliminary data.</text>
</comment>
<feature type="transmembrane region" description="Helical" evidence="6">
    <location>
        <begin position="219"/>
        <end position="241"/>
    </location>
</feature>
<keyword evidence="5 6" id="KW-0472">Membrane</keyword>
<dbReference type="HOGENOM" id="CLU_033863_4_1_4"/>
<accession>V8QSM5</accession>
<dbReference type="RefSeq" id="WP_024005882.1">
    <property type="nucleotide sequence ID" value="NZ_KI650980.1"/>
</dbReference>
<dbReference type="Proteomes" id="UP000018733">
    <property type="component" value="Unassembled WGS sequence"/>
</dbReference>
<dbReference type="STRING" id="1424334.W822_14640"/>
<dbReference type="Pfam" id="PF00892">
    <property type="entry name" value="EamA"/>
    <property type="match status" value="2"/>
</dbReference>
<keyword evidence="3 6" id="KW-0812">Transmembrane</keyword>
<proteinExistence type="inferred from homology"/>
<dbReference type="GO" id="GO:0016020">
    <property type="term" value="C:membrane"/>
    <property type="evidence" value="ECO:0007669"/>
    <property type="project" value="UniProtKB-SubCell"/>
</dbReference>
<dbReference type="PATRIC" id="fig|1424334.3.peg.2941"/>
<feature type="domain" description="EamA" evidence="7">
    <location>
        <begin position="8"/>
        <end position="138"/>
    </location>
</feature>
<keyword evidence="9" id="KW-1185">Reference proteome</keyword>
<evidence type="ECO:0000313" key="8">
    <source>
        <dbReference type="EMBL" id="ETF01999.1"/>
    </source>
</evidence>
<evidence type="ECO:0000313" key="9">
    <source>
        <dbReference type="Proteomes" id="UP000018733"/>
    </source>
</evidence>
<feature type="transmembrane region" description="Helical" evidence="6">
    <location>
        <begin position="92"/>
        <end position="112"/>
    </location>
</feature>
<dbReference type="EMBL" id="AYXT01000010">
    <property type="protein sequence ID" value="ETF01999.1"/>
    <property type="molecule type" value="Genomic_DNA"/>
</dbReference>
<dbReference type="PANTHER" id="PTHR32322:SF2">
    <property type="entry name" value="EAMA DOMAIN-CONTAINING PROTEIN"/>
    <property type="match status" value="1"/>
</dbReference>
<dbReference type="OrthoDB" id="8903763at2"/>
<evidence type="ECO:0000256" key="3">
    <source>
        <dbReference type="ARBA" id="ARBA00022692"/>
    </source>
</evidence>
<keyword evidence="4 6" id="KW-1133">Transmembrane helix</keyword>
<dbReference type="PANTHER" id="PTHR32322">
    <property type="entry name" value="INNER MEMBRANE TRANSPORTER"/>
    <property type="match status" value="1"/>
</dbReference>
<evidence type="ECO:0000256" key="1">
    <source>
        <dbReference type="ARBA" id="ARBA00004141"/>
    </source>
</evidence>
<name>V8QSM5_9BURK</name>
<feature type="transmembrane region" description="Helical" evidence="6">
    <location>
        <begin position="37"/>
        <end position="55"/>
    </location>
</feature>
<feature type="transmembrane region" description="Helical" evidence="6">
    <location>
        <begin position="273"/>
        <end position="290"/>
    </location>
</feature>
<protein>
    <submittedName>
        <fullName evidence="8">Permease</fullName>
    </submittedName>
</protein>
<feature type="domain" description="EamA" evidence="7">
    <location>
        <begin position="157"/>
        <end position="290"/>
    </location>
</feature>